<dbReference type="EMBL" id="JAULSN010000001">
    <property type="protein sequence ID" value="KAK3384641.1"/>
    <property type="molecule type" value="Genomic_DNA"/>
</dbReference>
<dbReference type="AlphaFoldDB" id="A0AAE0NN95"/>
<reference evidence="3" key="2">
    <citation type="submission" date="2023-06" db="EMBL/GenBank/DDBJ databases">
        <authorList>
            <consortium name="Lawrence Berkeley National Laboratory"/>
            <person name="Haridas S."/>
            <person name="Hensen N."/>
            <person name="Bonometti L."/>
            <person name="Westerberg I."/>
            <person name="Brannstrom I.O."/>
            <person name="Guillou S."/>
            <person name="Cros-Aarteil S."/>
            <person name="Calhoun S."/>
            <person name="Kuo A."/>
            <person name="Mondo S."/>
            <person name="Pangilinan J."/>
            <person name="Riley R."/>
            <person name="Labutti K."/>
            <person name="Andreopoulos B."/>
            <person name="Lipzen A."/>
            <person name="Chen C."/>
            <person name="Yanf M."/>
            <person name="Daum C."/>
            <person name="Ng V."/>
            <person name="Clum A."/>
            <person name="Steindorff A."/>
            <person name="Ohm R."/>
            <person name="Martin F."/>
            <person name="Silar P."/>
            <person name="Natvig D."/>
            <person name="Lalanne C."/>
            <person name="Gautier V."/>
            <person name="Ament-Velasquez S.L."/>
            <person name="Kruys A."/>
            <person name="Hutchinson M.I."/>
            <person name="Powell A.J."/>
            <person name="Barry K."/>
            <person name="Miller A.N."/>
            <person name="Grigoriev I.V."/>
            <person name="Debuchy R."/>
            <person name="Gladieux P."/>
            <person name="Thoren M.H."/>
            <person name="Johannesson H."/>
        </authorList>
    </citation>
    <scope>NUCLEOTIDE SEQUENCE</scope>
    <source>
        <strain evidence="3">CBS 958.72</strain>
    </source>
</reference>
<sequence length="549" mass="61742">MDAYSTSSREAALADQSASSRSKAKHADRAATDRDSPRYSDRAGTLDVPRHGKLRQHENQRGQAKKKADEKPAVQKKGGHAAQGQQRSRSFGSLGLVLVVAAAVAALFMLPLEPPPEPDYTVVKPFNPSPVTAFMQLLERHALAPVAIIASGATDWNLYYNLRWSVAEYCMNLGMYMASDYGDSEREIRRREYEQRRRKALAEGRKPPPDDDYEWDTLTAEGKVYYGPAHDRVLELCYGFDDFIGLVPYNEVVPLHADMGLFWGNEAITGLLSAATTIGEIFAGGAGDDANAYPSVEGYVTKAEFSMGAERLHGGDRSLNSSFAIPVLQQLSRWVTWPQRYSATGIVNLMDLQKSLPRVVAMADEILGPSLEQWCADHWSFEPPGRPAPDWETWRLLKKIARNHEDARAALSRLREAGDRFAGPAAEGLSVTGPEVAHLKAWIDGLVAGRGWTRLIRYVTDDDDDGKKHWMLERYYLPLRPDLPTQLNALAESLRGPLKELVHEYREKSARDFANRKKLPMDIVEIFPFLEWAPIKSVRRYINDLWWRF</sequence>
<organism evidence="3 4">
    <name type="scientific">Lasiosphaeria ovina</name>
    <dbReference type="NCBI Taxonomy" id="92902"/>
    <lineage>
        <taxon>Eukaryota</taxon>
        <taxon>Fungi</taxon>
        <taxon>Dikarya</taxon>
        <taxon>Ascomycota</taxon>
        <taxon>Pezizomycotina</taxon>
        <taxon>Sordariomycetes</taxon>
        <taxon>Sordariomycetidae</taxon>
        <taxon>Sordariales</taxon>
        <taxon>Lasiosphaeriaceae</taxon>
        <taxon>Lasiosphaeria</taxon>
    </lineage>
</organism>
<gene>
    <name evidence="3" type="ORF">B0T24DRAFT_609179</name>
</gene>
<accession>A0AAE0NN95</accession>
<reference evidence="3" key="1">
    <citation type="journal article" date="2023" name="Mol. Phylogenet. Evol.">
        <title>Genome-scale phylogeny and comparative genomics of the fungal order Sordariales.</title>
        <authorList>
            <person name="Hensen N."/>
            <person name="Bonometti L."/>
            <person name="Westerberg I."/>
            <person name="Brannstrom I.O."/>
            <person name="Guillou S."/>
            <person name="Cros-Aarteil S."/>
            <person name="Calhoun S."/>
            <person name="Haridas S."/>
            <person name="Kuo A."/>
            <person name="Mondo S."/>
            <person name="Pangilinan J."/>
            <person name="Riley R."/>
            <person name="LaButti K."/>
            <person name="Andreopoulos B."/>
            <person name="Lipzen A."/>
            <person name="Chen C."/>
            <person name="Yan M."/>
            <person name="Daum C."/>
            <person name="Ng V."/>
            <person name="Clum A."/>
            <person name="Steindorff A."/>
            <person name="Ohm R.A."/>
            <person name="Martin F."/>
            <person name="Silar P."/>
            <person name="Natvig D.O."/>
            <person name="Lalanne C."/>
            <person name="Gautier V."/>
            <person name="Ament-Velasquez S.L."/>
            <person name="Kruys A."/>
            <person name="Hutchinson M.I."/>
            <person name="Powell A.J."/>
            <person name="Barry K."/>
            <person name="Miller A.N."/>
            <person name="Grigoriev I.V."/>
            <person name="Debuchy R."/>
            <person name="Gladieux P."/>
            <person name="Hiltunen Thoren M."/>
            <person name="Johannesson H."/>
        </authorList>
    </citation>
    <scope>NUCLEOTIDE SEQUENCE</scope>
    <source>
        <strain evidence="3">CBS 958.72</strain>
    </source>
</reference>
<feature type="region of interest" description="Disordered" evidence="1">
    <location>
        <begin position="1"/>
        <end position="87"/>
    </location>
</feature>
<dbReference type="Proteomes" id="UP001287356">
    <property type="component" value="Unassembled WGS sequence"/>
</dbReference>
<evidence type="ECO:0000256" key="1">
    <source>
        <dbReference type="SAM" id="MobiDB-lite"/>
    </source>
</evidence>
<feature type="compositionally biased region" description="Basic and acidic residues" evidence="1">
    <location>
        <begin position="25"/>
        <end position="41"/>
    </location>
</feature>
<feature type="compositionally biased region" description="Basic and acidic residues" evidence="1">
    <location>
        <begin position="55"/>
        <end position="73"/>
    </location>
</feature>
<proteinExistence type="predicted"/>
<feature type="transmembrane region" description="Helical" evidence="2">
    <location>
        <begin position="91"/>
        <end position="112"/>
    </location>
</feature>
<keyword evidence="2" id="KW-0472">Membrane</keyword>
<protein>
    <submittedName>
        <fullName evidence="3">Uncharacterized protein</fullName>
    </submittedName>
</protein>
<evidence type="ECO:0000256" key="2">
    <source>
        <dbReference type="SAM" id="Phobius"/>
    </source>
</evidence>
<keyword evidence="2" id="KW-1133">Transmembrane helix</keyword>
<keyword evidence="4" id="KW-1185">Reference proteome</keyword>
<keyword evidence="2" id="KW-0812">Transmembrane</keyword>
<comment type="caution">
    <text evidence="3">The sequence shown here is derived from an EMBL/GenBank/DDBJ whole genome shotgun (WGS) entry which is preliminary data.</text>
</comment>
<evidence type="ECO:0000313" key="3">
    <source>
        <dbReference type="EMBL" id="KAK3384641.1"/>
    </source>
</evidence>
<name>A0AAE0NN95_9PEZI</name>
<evidence type="ECO:0000313" key="4">
    <source>
        <dbReference type="Proteomes" id="UP001287356"/>
    </source>
</evidence>